<reference evidence="4" key="1">
    <citation type="journal article" date="2012" name="Nat. Biotechnol.">
        <title>Reference genome sequence of the model plant Setaria.</title>
        <authorList>
            <person name="Bennetzen J.L."/>
            <person name="Schmutz J."/>
            <person name="Wang H."/>
            <person name="Percifield R."/>
            <person name="Hawkins J."/>
            <person name="Pontaroli A.C."/>
            <person name="Estep M."/>
            <person name="Feng L."/>
            <person name="Vaughn J.N."/>
            <person name="Grimwood J."/>
            <person name="Jenkins J."/>
            <person name="Barry K."/>
            <person name="Lindquist E."/>
            <person name="Hellsten U."/>
            <person name="Deshpande S."/>
            <person name="Wang X."/>
            <person name="Wu X."/>
            <person name="Mitros T."/>
            <person name="Triplett J."/>
            <person name="Yang X."/>
            <person name="Ye C.Y."/>
            <person name="Mauro-Herrera M."/>
            <person name="Wang L."/>
            <person name="Li P."/>
            <person name="Sharma M."/>
            <person name="Sharma R."/>
            <person name="Ronald P.C."/>
            <person name="Panaud O."/>
            <person name="Kellogg E.A."/>
            <person name="Brutnell T.P."/>
            <person name="Doust A.N."/>
            <person name="Tuskan G.A."/>
            <person name="Rokhsar D."/>
            <person name="Devos K.M."/>
        </authorList>
    </citation>
    <scope>NUCLEOTIDE SEQUENCE [LARGE SCALE GENOMIC DNA]</scope>
    <source>
        <strain evidence="4">cv. Yugu1</strain>
    </source>
</reference>
<dbReference type="PROSITE" id="PS51320">
    <property type="entry name" value="TIFY"/>
    <property type="match status" value="1"/>
</dbReference>
<dbReference type="InParanoid" id="K3XNA0"/>
<keyword evidence="4" id="KW-1185">Reference proteome</keyword>
<organism evidence="3 4">
    <name type="scientific">Setaria italica</name>
    <name type="common">Foxtail millet</name>
    <name type="synonym">Panicum italicum</name>
    <dbReference type="NCBI Taxonomy" id="4555"/>
    <lineage>
        <taxon>Eukaryota</taxon>
        <taxon>Viridiplantae</taxon>
        <taxon>Streptophyta</taxon>
        <taxon>Embryophyta</taxon>
        <taxon>Tracheophyta</taxon>
        <taxon>Spermatophyta</taxon>
        <taxon>Magnoliopsida</taxon>
        <taxon>Liliopsida</taxon>
        <taxon>Poales</taxon>
        <taxon>Poaceae</taxon>
        <taxon>PACMAD clade</taxon>
        <taxon>Panicoideae</taxon>
        <taxon>Panicodae</taxon>
        <taxon>Paniceae</taxon>
        <taxon>Cenchrinae</taxon>
        <taxon>Setaria</taxon>
    </lineage>
</organism>
<dbReference type="STRING" id="4555.K3XNA0"/>
<proteinExistence type="predicted"/>
<dbReference type="Proteomes" id="UP000004995">
    <property type="component" value="Unassembled WGS sequence"/>
</dbReference>
<dbReference type="Gramene" id="KQL08421">
    <property type="protein sequence ID" value="KQL08421"/>
    <property type="gene ID" value="SETIT_003373mg"/>
</dbReference>
<evidence type="ECO:0000256" key="1">
    <source>
        <dbReference type="SAM" id="MobiDB-lite"/>
    </source>
</evidence>
<name>K3XNA0_SETIT</name>
<feature type="compositionally biased region" description="Pro residues" evidence="1">
    <location>
        <begin position="31"/>
        <end position="41"/>
    </location>
</feature>
<accession>K3XNA0</accession>
<feature type="domain" description="Tify" evidence="2">
    <location>
        <begin position="63"/>
        <end position="97"/>
    </location>
</feature>
<dbReference type="InterPro" id="IPR010399">
    <property type="entry name" value="Tify_dom"/>
</dbReference>
<evidence type="ECO:0000313" key="4">
    <source>
        <dbReference type="Proteomes" id="UP000004995"/>
    </source>
</evidence>
<protein>
    <recommendedName>
        <fullName evidence="2">Tify domain-containing protein</fullName>
    </recommendedName>
</protein>
<feature type="region of interest" description="Disordered" evidence="1">
    <location>
        <begin position="1"/>
        <end position="47"/>
    </location>
</feature>
<dbReference type="EMBL" id="AGNK02003444">
    <property type="status" value="NOT_ANNOTATED_CDS"/>
    <property type="molecule type" value="Genomic_DNA"/>
</dbReference>
<dbReference type="AlphaFoldDB" id="K3XNA0"/>
<dbReference type="HOGENOM" id="CLU_2089013_0_0_1"/>
<evidence type="ECO:0000313" key="3">
    <source>
        <dbReference type="EnsemblPlants" id="KQL08421"/>
    </source>
</evidence>
<evidence type="ECO:0000259" key="2">
    <source>
        <dbReference type="PROSITE" id="PS51320"/>
    </source>
</evidence>
<reference evidence="3" key="2">
    <citation type="submission" date="2018-08" db="UniProtKB">
        <authorList>
            <consortium name="EnsemblPlants"/>
        </authorList>
    </citation>
    <scope>IDENTIFICATION</scope>
    <source>
        <strain evidence="3">Yugu1</strain>
    </source>
</reference>
<dbReference type="EnsemblPlants" id="KQL08421">
    <property type="protein sequence ID" value="KQL08421"/>
    <property type="gene ID" value="SETIT_003373mg"/>
</dbReference>
<sequence length="117" mass="12333">MAKHGHPSADHPLMRNPNSSSPQVFVVGSSLPPPPPPPPPLQTKMASFSGDFLTSGATASTTTAAKTKPLTMFYNGGVAVFHLPQDKVHGLCISVDLWFFCTTESDHSSSACIINLA</sequence>